<evidence type="ECO:0000256" key="2">
    <source>
        <dbReference type="ARBA" id="ARBA00009916"/>
    </source>
</evidence>
<name>A0A0N5CFZ1_STREA</name>
<evidence type="ECO:0000313" key="10">
    <source>
        <dbReference type="WBParaSite" id="SPAL_0001677016.1"/>
    </source>
</evidence>
<dbReference type="Proteomes" id="UP000046392">
    <property type="component" value="Unplaced"/>
</dbReference>
<evidence type="ECO:0000256" key="8">
    <source>
        <dbReference type="SAM" id="Phobius"/>
    </source>
</evidence>
<reference evidence="10" key="1">
    <citation type="submission" date="2017-02" db="UniProtKB">
        <authorList>
            <consortium name="WormBaseParasite"/>
        </authorList>
    </citation>
    <scope>IDENTIFICATION</scope>
</reference>
<proteinExistence type="inferred from homology"/>
<dbReference type="PANTHER" id="PTHR11101:SF80">
    <property type="entry name" value="PHOSPHATE TRANSPORTER"/>
    <property type="match status" value="1"/>
</dbReference>
<evidence type="ECO:0000256" key="7">
    <source>
        <dbReference type="ARBA" id="ARBA00023136"/>
    </source>
</evidence>
<comment type="subcellular location">
    <subcellularLocation>
        <location evidence="1">Membrane</location>
        <topology evidence="1">Multi-pass membrane protein</topology>
    </subcellularLocation>
</comment>
<evidence type="ECO:0000256" key="3">
    <source>
        <dbReference type="ARBA" id="ARBA00022448"/>
    </source>
</evidence>
<dbReference type="Pfam" id="PF01384">
    <property type="entry name" value="PHO4"/>
    <property type="match status" value="1"/>
</dbReference>
<keyword evidence="6 8" id="KW-1133">Transmembrane helix</keyword>
<feature type="transmembrane region" description="Helical" evidence="8">
    <location>
        <begin position="74"/>
        <end position="95"/>
    </location>
</feature>
<keyword evidence="7 8" id="KW-0472">Membrane</keyword>
<keyword evidence="5 8" id="KW-0812">Transmembrane</keyword>
<keyword evidence="4" id="KW-0592">Phosphate transport</keyword>
<keyword evidence="3" id="KW-0813">Transport</keyword>
<dbReference type="GO" id="GO:0035435">
    <property type="term" value="P:phosphate ion transmembrane transport"/>
    <property type="evidence" value="ECO:0007669"/>
    <property type="project" value="TreeGrafter"/>
</dbReference>
<evidence type="ECO:0000256" key="5">
    <source>
        <dbReference type="ARBA" id="ARBA00022692"/>
    </source>
</evidence>
<accession>A0A0N5CFZ1</accession>
<evidence type="ECO:0000256" key="6">
    <source>
        <dbReference type="ARBA" id="ARBA00022989"/>
    </source>
</evidence>
<dbReference type="GO" id="GO:0016020">
    <property type="term" value="C:membrane"/>
    <property type="evidence" value="ECO:0007669"/>
    <property type="project" value="UniProtKB-SubCell"/>
</dbReference>
<evidence type="ECO:0000256" key="1">
    <source>
        <dbReference type="ARBA" id="ARBA00004141"/>
    </source>
</evidence>
<keyword evidence="9" id="KW-1185">Reference proteome</keyword>
<evidence type="ECO:0000256" key="4">
    <source>
        <dbReference type="ARBA" id="ARBA00022592"/>
    </source>
</evidence>
<dbReference type="GO" id="GO:0005315">
    <property type="term" value="F:phosphate transmembrane transporter activity"/>
    <property type="evidence" value="ECO:0007669"/>
    <property type="project" value="InterPro"/>
</dbReference>
<organism evidence="9 10">
    <name type="scientific">Strongyloides papillosus</name>
    <name type="common">Intestinal threadworm</name>
    <dbReference type="NCBI Taxonomy" id="174720"/>
    <lineage>
        <taxon>Eukaryota</taxon>
        <taxon>Metazoa</taxon>
        <taxon>Ecdysozoa</taxon>
        <taxon>Nematoda</taxon>
        <taxon>Chromadorea</taxon>
        <taxon>Rhabditida</taxon>
        <taxon>Tylenchina</taxon>
        <taxon>Panagrolaimomorpha</taxon>
        <taxon>Strongyloidoidea</taxon>
        <taxon>Strongyloididae</taxon>
        <taxon>Strongyloides</taxon>
    </lineage>
</organism>
<dbReference type="InterPro" id="IPR001204">
    <property type="entry name" value="Phos_transporter"/>
</dbReference>
<protein>
    <submittedName>
        <fullName evidence="10">Sulfate_transp domain-containing protein</fullName>
    </submittedName>
</protein>
<sequence length="100" mass="11166">MGIYGVIHTVGKDITEITPVPVLVIEFESLATVLLTSKLGPPISSTQYKIGSIIFAGLLKKSPINSLKKFRRNCFIWFVTDAIASIFSIFVTYSLKYFFN</sequence>
<dbReference type="AlphaFoldDB" id="A0A0N5CFZ1"/>
<dbReference type="PANTHER" id="PTHR11101">
    <property type="entry name" value="PHOSPHATE TRANSPORTER"/>
    <property type="match status" value="1"/>
</dbReference>
<dbReference type="WBParaSite" id="SPAL_0001677016.1">
    <property type="protein sequence ID" value="SPAL_0001677016.1"/>
    <property type="gene ID" value="SPAL_0001677016"/>
</dbReference>
<comment type="similarity">
    <text evidence="2">Belongs to the inorganic phosphate transporter (PiT) (TC 2.A.20) family.</text>
</comment>
<evidence type="ECO:0000313" key="9">
    <source>
        <dbReference type="Proteomes" id="UP000046392"/>
    </source>
</evidence>